<reference evidence="3 4" key="1">
    <citation type="journal article" date="2015" name="Genome Biol. Evol.">
        <title>Phylogenomic analyses indicate that early fungi evolved digesting cell walls of algal ancestors of land plants.</title>
        <authorList>
            <person name="Chang Y."/>
            <person name="Wang S."/>
            <person name="Sekimoto S."/>
            <person name="Aerts A.L."/>
            <person name="Choi C."/>
            <person name="Clum A."/>
            <person name="LaButti K.M."/>
            <person name="Lindquist E.A."/>
            <person name="Yee Ngan C."/>
            <person name="Ohm R.A."/>
            <person name="Salamov A.A."/>
            <person name="Grigoriev I.V."/>
            <person name="Spatafora J.W."/>
            <person name="Berbee M.L."/>
        </authorList>
    </citation>
    <scope>NUCLEOTIDE SEQUENCE [LARGE SCALE GENOMIC DNA]</scope>
    <source>
        <strain evidence="3 4">NRRL 28638</strain>
    </source>
</reference>
<gene>
    <name evidence="3" type="ORF">CONCODRAFT_4805</name>
</gene>
<dbReference type="AlphaFoldDB" id="A0A137PBH9"/>
<evidence type="ECO:0000313" key="3">
    <source>
        <dbReference type="EMBL" id="KXN72363.1"/>
    </source>
</evidence>
<accession>A0A137PBH9</accession>
<feature type="domain" description="Xylanolytic transcriptional activator regulatory" evidence="2">
    <location>
        <begin position="169"/>
        <end position="294"/>
    </location>
</feature>
<dbReference type="Proteomes" id="UP000070444">
    <property type="component" value="Unassembled WGS sequence"/>
</dbReference>
<dbReference type="Pfam" id="PF04082">
    <property type="entry name" value="Fungal_trans"/>
    <property type="match status" value="1"/>
</dbReference>
<keyword evidence="4" id="KW-1185">Reference proteome</keyword>
<evidence type="ECO:0000313" key="4">
    <source>
        <dbReference type="Proteomes" id="UP000070444"/>
    </source>
</evidence>
<name>A0A137PBH9_CONC2</name>
<dbReference type="GO" id="GO:0006351">
    <property type="term" value="P:DNA-templated transcription"/>
    <property type="evidence" value="ECO:0007669"/>
    <property type="project" value="InterPro"/>
</dbReference>
<dbReference type="GO" id="GO:0008270">
    <property type="term" value="F:zinc ion binding"/>
    <property type="evidence" value="ECO:0007669"/>
    <property type="project" value="InterPro"/>
</dbReference>
<organism evidence="3 4">
    <name type="scientific">Conidiobolus coronatus (strain ATCC 28846 / CBS 209.66 / NRRL 28638)</name>
    <name type="common">Delacroixia coronata</name>
    <dbReference type="NCBI Taxonomy" id="796925"/>
    <lineage>
        <taxon>Eukaryota</taxon>
        <taxon>Fungi</taxon>
        <taxon>Fungi incertae sedis</taxon>
        <taxon>Zoopagomycota</taxon>
        <taxon>Entomophthoromycotina</taxon>
        <taxon>Entomophthoromycetes</taxon>
        <taxon>Entomophthorales</taxon>
        <taxon>Ancylistaceae</taxon>
        <taxon>Conidiobolus</taxon>
    </lineage>
</organism>
<keyword evidence="1" id="KW-0539">Nucleus</keyword>
<dbReference type="CDD" id="cd12148">
    <property type="entry name" value="fungal_TF_MHR"/>
    <property type="match status" value="1"/>
</dbReference>
<protein>
    <recommendedName>
        <fullName evidence="2">Xylanolytic transcriptional activator regulatory domain-containing protein</fullName>
    </recommendedName>
</protein>
<evidence type="ECO:0000256" key="1">
    <source>
        <dbReference type="ARBA" id="ARBA00023242"/>
    </source>
</evidence>
<dbReference type="EMBL" id="KQ964454">
    <property type="protein sequence ID" value="KXN72363.1"/>
    <property type="molecule type" value="Genomic_DNA"/>
</dbReference>
<dbReference type="InterPro" id="IPR007219">
    <property type="entry name" value="XnlR_reg_dom"/>
</dbReference>
<evidence type="ECO:0000259" key="2">
    <source>
        <dbReference type="Pfam" id="PF04082"/>
    </source>
</evidence>
<dbReference type="GO" id="GO:0003677">
    <property type="term" value="F:DNA binding"/>
    <property type="evidence" value="ECO:0007669"/>
    <property type="project" value="InterPro"/>
</dbReference>
<sequence length="534" mass="62763">MKAKFKNVIELVEYKVCSKCKLEVTNTSYCKNCEPKAIKFKFKNTQLVKVGLDKLKYSVTNPPTFQFVQCDLNINPNNINILSQIEQGRFYDLGHLTSYIIESNRFPVSRLLGSRSSQICKLPSIKYIIDSNLYLIPLNEPDRDNRIIGLFNYGLSEVYNPKFWTELIRLYLIEWHPLCPIFNLNSLNLQTMSQSLLTAVYCVGYLHYPSQTRELTDYINHLAKRNVNRATWKTSIANLQALILHHQIFDMQSRVDESNAYIMHLIRMSYSLGIHSNTSKFNFVDRQTRKLIYWIMIKQRGIMNTIHKSYPIASVEFPKFSPCDYDPQFHLLHDDVLKSVNITKEEAEFISLLTTQNMKYSDKTLEYVYFEEFTNISDENLEDMCFERYRQLTKDYALNIKGYLELEQKCSKYTNIYTLDSGSMEAYYLYLSLLIFEYARHVIKSPSHKLIAQTIEICEKLLEITLTRPENNYLPWFTYLSALTYMTLVKYLLPAKKQKFISNFNLLKLILSEYAEGTNTLTYLIFDQGLKQIK</sequence>
<proteinExistence type="predicted"/>